<reference evidence="2" key="1">
    <citation type="journal article" date="2014" name="Front. Microbiol.">
        <title>High frequency of phylogenetically diverse reductive dehalogenase-homologous genes in deep subseafloor sedimentary metagenomes.</title>
        <authorList>
            <person name="Kawai M."/>
            <person name="Futagami T."/>
            <person name="Toyoda A."/>
            <person name="Takaki Y."/>
            <person name="Nishi S."/>
            <person name="Hori S."/>
            <person name="Arai W."/>
            <person name="Tsubouchi T."/>
            <person name="Morono Y."/>
            <person name="Uchiyama I."/>
            <person name="Ito T."/>
            <person name="Fujiyama A."/>
            <person name="Inagaki F."/>
            <person name="Takami H."/>
        </authorList>
    </citation>
    <scope>NUCLEOTIDE SEQUENCE</scope>
    <source>
        <strain evidence="2">Expedition CK06-06</strain>
    </source>
</reference>
<organism evidence="2">
    <name type="scientific">marine sediment metagenome</name>
    <dbReference type="NCBI Taxonomy" id="412755"/>
    <lineage>
        <taxon>unclassified sequences</taxon>
        <taxon>metagenomes</taxon>
        <taxon>ecological metagenomes</taxon>
    </lineage>
</organism>
<feature type="non-terminal residue" evidence="2">
    <location>
        <position position="1"/>
    </location>
</feature>
<name>X1AQY3_9ZZZZ</name>
<accession>X1AQY3</accession>
<protein>
    <submittedName>
        <fullName evidence="2">Uncharacterized protein</fullName>
    </submittedName>
</protein>
<feature type="compositionally biased region" description="Polar residues" evidence="1">
    <location>
        <begin position="14"/>
        <end position="29"/>
    </location>
</feature>
<gene>
    <name evidence="2" type="ORF">S01H4_08768</name>
</gene>
<dbReference type="EMBL" id="BART01003062">
    <property type="protein sequence ID" value="GAG71752.1"/>
    <property type="molecule type" value="Genomic_DNA"/>
</dbReference>
<evidence type="ECO:0000256" key="1">
    <source>
        <dbReference type="SAM" id="MobiDB-lite"/>
    </source>
</evidence>
<comment type="caution">
    <text evidence="2">The sequence shown here is derived from an EMBL/GenBank/DDBJ whole genome shotgun (WGS) entry which is preliminary data.</text>
</comment>
<proteinExistence type="predicted"/>
<feature type="region of interest" description="Disordered" evidence="1">
    <location>
        <begin position="1"/>
        <end position="29"/>
    </location>
</feature>
<dbReference type="AlphaFoldDB" id="X1AQY3"/>
<evidence type="ECO:0000313" key="2">
    <source>
        <dbReference type="EMBL" id="GAG71752.1"/>
    </source>
</evidence>
<sequence>PLMQTGPKKISQWEYGNQNKHNNSWSKHH</sequence>